<protein>
    <recommendedName>
        <fullName evidence="4">PsbP C-terminal domain-containing protein</fullName>
    </recommendedName>
</protein>
<evidence type="ECO:0000313" key="3">
    <source>
        <dbReference type="Proteomes" id="UP000620064"/>
    </source>
</evidence>
<evidence type="ECO:0000256" key="1">
    <source>
        <dbReference type="SAM" id="SignalP"/>
    </source>
</evidence>
<dbReference type="Proteomes" id="UP000620064">
    <property type="component" value="Unassembled WGS sequence"/>
</dbReference>
<keyword evidence="1" id="KW-0732">Signal</keyword>
<dbReference type="RefSeq" id="WP_188617805.1">
    <property type="nucleotide sequence ID" value="NZ_BMLV01000003.1"/>
</dbReference>
<name>A0ABQ2NKW7_9FLAO</name>
<sequence>MKKKFTLLAFLMISGFLFSQQIKEEIVGNPFKISYPSNYVKTYDLNDSASLQIMNGIQEKFTIIIQDNIEALDALKMNFASTEEAINFYAKELISGLEENNLKKISAPKNFLINGYNSTEITIEGQTTDGETKEKIEFFYLYTVIKTPYNYYQILSWSSLDNKKQFEEEFRNIAKSFKEIAVK</sequence>
<reference evidence="3" key="1">
    <citation type="journal article" date="2019" name="Int. J. Syst. Evol. Microbiol.">
        <title>The Global Catalogue of Microorganisms (GCM) 10K type strain sequencing project: providing services to taxonomists for standard genome sequencing and annotation.</title>
        <authorList>
            <consortium name="The Broad Institute Genomics Platform"/>
            <consortium name="The Broad Institute Genome Sequencing Center for Infectious Disease"/>
            <person name="Wu L."/>
            <person name="Ma J."/>
        </authorList>
    </citation>
    <scope>NUCLEOTIDE SEQUENCE [LARGE SCALE GENOMIC DNA]</scope>
    <source>
        <strain evidence="3">CGMCC 1.7656</strain>
    </source>
</reference>
<organism evidence="2 3">
    <name type="scientific">Cloacibacterium rupense</name>
    <dbReference type="NCBI Taxonomy" id="517423"/>
    <lineage>
        <taxon>Bacteria</taxon>
        <taxon>Pseudomonadati</taxon>
        <taxon>Bacteroidota</taxon>
        <taxon>Flavobacteriia</taxon>
        <taxon>Flavobacteriales</taxon>
        <taxon>Weeksellaceae</taxon>
    </lineage>
</organism>
<feature type="chain" id="PRO_5045634351" description="PsbP C-terminal domain-containing protein" evidence="1">
    <location>
        <begin position="20"/>
        <end position="183"/>
    </location>
</feature>
<comment type="caution">
    <text evidence="2">The sequence shown here is derived from an EMBL/GenBank/DDBJ whole genome shotgun (WGS) entry which is preliminary data.</text>
</comment>
<evidence type="ECO:0000313" key="2">
    <source>
        <dbReference type="EMBL" id="GGP04738.1"/>
    </source>
</evidence>
<dbReference type="EMBL" id="BMLV01000003">
    <property type="protein sequence ID" value="GGP04738.1"/>
    <property type="molecule type" value="Genomic_DNA"/>
</dbReference>
<feature type="signal peptide" evidence="1">
    <location>
        <begin position="1"/>
        <end position="19"/>
    </location>
</feature>
<evidence type="ECO:0008006" key="4">
    <source>
        <dbReference type="Google" id="ProtNLM"/>
    </source>
</evidence>
<gene>
    <name evidence="2" type="ORF">GCM10010992_18380</name>
</gene>
<keyword evidence="3" id="KW-1185">Reference proteome</keyword>
<accession>A0ABQ2NKW7</accession>
<proteinExistence type="predicted"/>